<dbReference type="GO" id="GO:0005254">
    <property type="term" value="F:chloride channel activity"/>
    <property type="evidence" value="ECO:0007669"/>
    <property type="project" value="InterPro"/>
</dbReference>
<organism evidence="3">
    <name type="scientific">Haptolina brevifila</name>
    <dbReference type="NCBI Taxonomy" id="156173"/>
    <lineage>
        <taxon>Eukaryota</taxon>
        <taxon>Haptista</taxon>
        <taxon>Haptophyta</taxon>
        <taxon>Prymnesiophyceae</taxon>
        <taxon>Prymnesiales</taxon>
        <taxon>Prymnesiaceae</taxon>
        <taxon>Haptolina</taxon>
    </lineage>
</organism>
<proteinExistence type="predicted"/>
<accession>A0A7S2JMD2</accession>
<feature type="transmembrane region" description="Helical" evidence="2">
    <location>
        <begin position="36"/>
        <end position="56"/>
    </location>
</feature>
<evidence type="ECO:0000256" key="2">
    <source>
        <dbReference type="SAM" id="Phobius"/>
    </source>
</evidence>
<keyword evidence="2" id="KW-1133">Transmembrane helix</keyword>
<evidence type="ECO:0008006" key="4">
    <source>
        <dbReference type="Google" id="ProtNLM"/>
    </source>
</evidence>
<evidence type="ECO:0000313" key="3">
    <source>
        <dbReference type="EMBL" id="CAD9552019.1"/>
    </source>
</evidence>
<sequence length="158" mass="17350">MPQLKIFDSFETAAFQFRAHCGQTAALMAQPVPYPYFHALKTLLLLSLMVIGYAQVQLLQDKWITSLPLYAMLCGIMIGLQEVAIAMSDPFGDDAIDLDVPGYLKTANTNAVAFLTLFMQQRPAGQHTPLTPGMENPLIDKKGSRRELNTTEGDGMGV</sequence>
<dbReference type="AlphaFoldDB" id="A0A7S2JMD2"/>
<dbReference type="EMBL" id="HBGU01084049">
    <property type="protein sequence ID" value="CAD9552019.1"/>
    <property type="molecule type" value="Transcribed_RNA"/>
</dbReference>
<protein>
    <recommendedName>
        <fullName evidence="4">Bestrophin homolog</fullName>
    </recommendedName>
</protein>
<feature type="transmembrane region" description="Helical" evidence="2">
    <location>
        <begin position="63"/>
        <end position="80"/>
    </location>
</feature>
<feature type="compositionally biased region" description="Basic and acidic residues" evidence="1">
    <location>
        <begin position="138"/>
        <end position="149"/>
    </location>
</feature>
<evidence type="ECO:0000256" key="1">
    <source>
        <dbReference type="SAM" id="MobiDB-lite"/>
    </source>
</evidence>
<name>A0A7S2JMD2_9EUKA</name>
<reference evidence="3" key="1">
    <citation type="submission" date="2021-01" db="EMBL/GenBank/DDBJ databases">
        <authorList>
            <person name="Corre E."/>
            <person name="Pelletier E."/>
            <person name="Niang G."/>
            <person name="Scheremetjew M."/>
            <person name="Finn R."/>
            <person name="Kale V."/>
            <person name="Holt S."/>
            <person name="Cochrane G."/>
            <person name="Meng A."/>
            <person name="Brown T."/>
            <person name="Cohen L."/>
        </authorList>
    </citation>
    <scope>NUCLEOTIDE SEQUENCE</scope>
    <source>
        <strain evidence="3">UTEX LB 985</strain>
    </source>
</reference>
<feature type="region of interest" description="Disordered" evidence="1">
    <location>
        <begin position="126"/>
        <end position="158"/>
    </location>
</feature>
<keyword evidence="2" id="KW-0812">Transmembrane</keyword>
<keyword evidence="2" id="KW-0472">Membrane</keyword>
<gene>
    <name evidence="3" type="ORF">CBRE1094_LOCUS45861</name>
</gene>